<dbReference type="WBParaSite" id="DME_0000121301-mRNA-1">
    <property type="protein sequence ID" value="DME_0000121301-mRNA-1"/>
    <property type="gene ID" value="DME_0000121301"/>
</dbReference>
<protein>
    <submittedName>
        <fullName evidence="3">WSD domain-containing protein</fullName>
    </submittedName>
</protein>
<dbReference type="AlphaFoldDB" id="A0A0N4U3B4"/>
<proteinExistence type="predicted"/>
<feature type="transmembrane region" description="Helical" evidence="1">
    <location>
        <begin position="382"/>
        <end position="403"/>
    </location>
</feature>
<name>A0A0N4U3B4_DRAME</name>
<dbReference type="Proteomes" id="UP000038040">
    <property type="component" value="Unplaced"/>
</dbReference>
<dbReference type="PANTHER" id="PTHR21523:SF37">
    <property type="entry name" value="MLT-TEN (MLT-10) RELATED"/>
    <property type="match status" value="1"/>
</dbReference>
<organism evidence="2 3">
    <name type="scientific">Dracunculus medinensis</name>
    <name type="common">Guinea worm</name>
    <dbReference type="NCBI Taxonomy" id="318479"/>
    <lineage>
        <taxon>Eukaryota</taxon>
        <taxon>Metazoa</taxon>
        <taxon>Ecdysozoa</taxon>
        <taxon>Nematoda</taxon>
        <taxon>Chromadorea</taxon>
        <taxon>Rhabditida</taxon>
        <taxon>Spirurina</taxon>
        <taxon>Dracunculoidea</taxon>
        <taxon>Dracunculidae</taxon>
        <taxon>Dracunculus</taxon>
    </lineage>
</organism>
<feature type="transmembrane region" description="Helical" evidence="1">
    <location>
        <begin position="348"/>
        <end position="370"/>
    </location>
</feature>
<keyword evidence="1" id="KW-1133">Transmembrane helix</keyword>
<sequence>LATNDRLNEQFKINDGESRKIASIGQRLFSIEKDRLPNDWYLKKFPSQNLRKRNVYKNGKKTIRNALKLIRDGVKLGMLMTNQNISDFDNKTIKMFSPRLFSLVPEGNSGNLVYKFEYIFSKNRLLPTRSLLIRGVNILSPSILSLHDEGRETEKLLSISNLMQSFLPGDRSDLMDLITDISGISDAVEKARNSINENFVEEKGIDGQPLYFTKENITEIYGDIEKQKVDTMEDLYKSLTIDQLAEINSTGFASLTSEQLRHLYGSLSPYHDSNALERLTKIAKREGFMKYLDEDILKLSKASAFTLGSQKLNGSRSKRAVVNSPFAFSPFISKGGTISTPIVLSPIIFSPIILSPAIFGPFILSPWAFNPVILSPRVMAPFILNPLIFTPIVLSPLALQPFILSPGIFNPFVLSPLTLSPFILSPQVFTPIILSPMVLNPLILNPMAASPLILSPFAVSPFILSHQFLTAIVLSPYFLSPLILTNLTAVEVILSPSALS</sequence>
<reference evidence="3" key="1">
    <citation type="submission" date="2017-02" db="UniProtKB">
        <authorList>
            <consortium name="WormBaseParasite"/>
        </authorList>
    </citation>
    <scope>IDENTIFICATION</scope>
</reference>
<evidence type="ECO:0000256" key="1">
    <source>
        <dbReference type="SAM" id="Phobius"/>
    </source>
</evidence>
<dbReference type="InterPro" id="IPR006954">
    <property type="entry name" value="Mlt-10-like"/>
</dbReference>
<evidence type="ECO:0000313" key="3">
    <source>
        <dbReference type="WBParaSite" id="DME_0000121301-mRNA-1"/>
    </source>
</evidence>
<accession>A0A0N4U3B4</accession>
<evidence type="ECO:0000313" key="2">
    <source>
        <dbReference type="Proteomes" id="UP000038040"/>
    </source>
</evidence>
<keyword evidence="1" id="KW-0472">Membrane</keyword>
<keyword evidence="1" id="KW-0812">Transmembrane</keyword>
<dbReference type="Pfam" id="PF04870">
    <property type="entry name" value="Moulting_cycle"/>
    <property type="match status" value="1"/>
</dbReference>
<dbReference type="PANTHER" id="PTHR21523">
    <property type="match status" value="1"/>
</dbReference>